<evidence type="ECO:0000256" key="1">
    <source>
        <dbReference type="SAM" id="MobiDB-lite"/>
    </source>
</evidence>
<keyword evidence="2" id="KW-0732">Signal</keyword>
<dbReference type="EMBL" id="CAKKLH010000287">
    <property type="protein sequence ID" value="CAH0108746.1"/>
    <property type="molecule type" value="Genomic_DNA"/>
</dbReference>
<evidence type="ECO:0000313" key="4">
    <source>
        <dbReference type="Proteomes" id="UP000789390"/>
    </source>
</evidence>
<dbReference type="OrthoDB" id="6354937at2759"/>
<accession>A0A8J2W8C6</accession>
<feature type="signal peptide" evidence="2">
    <location>
        <begin position="1"/>
        <end position="20"/>
    </location>
</feature>
<reference evidence="3" key="1">
    <citation type="submission" date="2021-11" db="EMBL/GenBank/DDBJ databases">
        <authorList>
            <person name="Schell T."/>
        </authorList>
    </citation>
    <scope>NUCLEOTIDE SEQUENCE</scope>
    <source>
        <strain evidence="3">M5</strain>
    </source>
</reference>
<evidence type="ECO:0000313" key="3">
    <source>
        <dbReference type="EMBL" id="CAH0108746.1"/>
    </source>
</evidence>
<feature type="region of interest" description="Disordered" evidence="1">
    <location>
        <begin position="218"/>
        <end position="247"/>
    </location>
</feature>
<evidence type="ECO:0000256" key="2">
    <source>
        <dbReference type="SAM" id="SignalP"/>
    </source>
</evidence>
<keyword evidence="4" id="KW-1185">Reference proteome</keyword>
<proteinExistence type="predicted"/>
<sequence length="247" mass="27919">MKNWAVVVIAVLAVAEFWKSHIVTASAFNDAESFENVEDNVELSRDKRSTTTQGQIQAAAGRRSRIMLPGVPFTAEYLEKSRMIFHAHQILFGPLIEYFKGKSDAISPTNGAVSATEDLNNVLNQFKNNYPQYFNMNTTPRNFRDRFYQIYHQRNEVCHQSYSIECFNLDKEVLIDVARYLAGQTTVSNRDFLVQSITNALNYSGTSTSRNSGINCSRYSADSTASSRRITPRPNSSLISRQQSQMG</sequence>
<dbReference type="Proteomes" id="UP000789390">
    <property type="component" value="Unassembled WGS sequence"/>
</dbReference>
<organism evidence="3 4">
    <name type="scientific">Daphnia galeata</name>
    <dbReference type="NCBI Taxonomy" id="27404"/>
    <lineage>
        <taxon>Eukaryota</taxon>
        <taxon>Metazoa</taxon>
        <taxon>Ecdysozoa</taxon>
        <taxon>Arthropoda</taxon>
        <taxon>Crustacea</taxon>
        <taxon>Branchiopoda</taxon>
        <taxon>Diplostraca</taxon>
        <taxon>Cladocera</taxon>
        <taxon>Anomopoda</taxon>
        <taxon>Daphniidae</taxon>
        <taxon>Daphnia</taxon>
    </lineage>
</organism>
<gene>
    <name evidence="3" type="ORF">DGAL_LOCUS12147</name>
</gene>
<feature type="chain" id="PRO_5035298489" evidence="2">
    <location>
        <begin position="21"/>
        <end position="247"/>
    </location>
</feature>
<comment type="caution">
    <text evidence="3">The sequence shown here is derived from an EMBL/GenBank/DDBJ whole genome shotgun (WGS) entry which is preliminary data.</text>
</comment>
<dbReference type="AlphaFoldDB" id="A0A8J2W8C6"/>
<name>A0A8J2W8C6_9CRUS</name>
<protein>
    <submittedName>
        <fullName evidence="3">Uncharacterized protein</fullName>
    </submittedName>
</protein>